<keyword evidence="6 10" id="KW-1133">Transmembrane helix</keyword>
<dbReference type="Gene3D" id="1.10.287.570">
    <property type="entry name" value="Helical hairpin bin"/>
    <property type="match status" value="1"/>
</dbReference>
<evidence type="ECO:0000256" key="4">
    <source>
        <dbReference type="ARBA" id="ARBA00022475"/>
    </source>
</evidence>
<dbReference type="GO" id="GO:0005452">
    <property type="term" value="F:solute:inorganic anion antiporter activity"/>
    <property type="evidence" value="ECO:0007669"/>
    <property type="project" value="InterPro"/>
</dbReference>
<keyword evidence="7" id="KW-0406">Ion transport</keyword>
<accession>A0A2G5V439</accession>
<dbReference type="GO" id="GO:0006820">
    <property type="term" value="P:monoatomic anion transport"/>
    <property type="evidence" value="ECO:0007669"/>
    <property type="project" value="InterPro"/>
</dbReference>
<dbReference type="GO" id="GO:0050801">
    <property type="term" value="P:monoatomic ion homeostasis"/>
    <property type="evidence" value="ECO:0007669"/>
    <property type="project" value="TreeGrafter"/>
</dbReference>
<proteinExistence type="inferred from homology"/>
<evidence type="ECO:0000256" key="10">
    <source>
        <dbReference type="SAM" id="Phobius"/>
    </source>
</evidence>
<keyword evidence="3" id="KW-0813">Transport</keyword>
<dbReference type="OrthoDB" id="1735926at2759"/>
<gene>
    <name evidence="12" type="primary">Cni-abts-3</name>
    <name evidence="12" type="synonym">Cnig_chr_II.g6203</name>
    <name evidence="12" type="ORF">B9Z55_006203</name>
</gene>
<feature type="transmembrane region" description="Helical" evidence="10">
    <location>
        <begin position="1019"/>
        <end position="1037"/>
    </location>
</feature>
<keyword evidence="4" id="KW-1003">Cell membrane</keyword>
<dbReference type="AlphaFoldDB" id="A0A2G5V439"/>
<dbReference type="SUPFAM" id="SSF55804">
    <property type="entry name" value="Phoshotransferase/anion transport protein"/>
    <property type="match status" value="1"/>
</dbReference>
<dbReference type="InterPro" id="IPR011531">
    <property type="entry name" value="HCO3_transpt-like_TM_dom"/>
</dbReference>
<dbReference type="Gene3D" id="3.40.930.10">
    <property type="entry name" value="Mannitol-specific EII, Chain A"/>
    <property type="match status" value="1"/>
</dbReference>
<sequence length="1054" mass="117991">MNVTNVKVFVSNGSVRKGSDVDSYRTPLDFASCSSGISEKYPLLPKNGEDSIGSQGGIYIKKPDPRQRVMARRTSHTLLYVPEQRRISNVSGNSVASCPSGTVQTSGEEDDKVPPAPSFSLHLSPVGTRRKSVQTGAPAIGFRPLKTFERRASQPTLQFEAKKVMSSGTSSGGNGGGTVNLVNMTGPSTTIPLPPDKAKMLTKRVSWLSMKSLQQEEAKTRRSSACGSPRGGSPSRTLSQYGSQPFLAEDRDFDSDTPPLDTLSWSNAGNEYDNVTLMYAKHEKIPMKDFGSEIRATMDIDHLLNKVSRKKGTGNAVLLLDLQETSLEEIFAKIIHEMDIQEPEFTSEQVRNVLFTQDAGNQFHILSRTVQSICTTGSVGGSFDYDQTWICALCMLNTVQHRHVAIARLSHPTNLGRTMQDLRFIIIVIAPSRAKGTKTALETTRTFATLFADMEIRQRLVMAQSVEQFRSTLLSAAKELAMDQNQWRERKSSIHLSHAKEQIFGPEAWYPFRGLKDEFKRRLAIYPSDYLDGIRGHKTVQKLFSTVVFLYFACLLPAIAFGVLNDDNTKGAINVRKVIIAQAIGGIFFSLFGGQPMIILLTTVPLAIYIKVIFKISQELGYDFLAMYACVGLFCQLFLILYSATELCSLMKFATRSAEEMFSLFIAIAFTVESIRAIHNSFKKNYNDCDTSAISMKAARTALDAFQNGTTNTDSIVGNITNSMSIGGTGSLCRRDTSILYMLLMFGTLWLGLFLYNFRKTPYLTRSRREWLADYALPASVLIMSFTGSYAFSDIEKDRFNLRFEFPLIQMADIFSLPPSGYFVCLLLGFSLSFLFFIDQNITSAIVNNNQNKLKKGTSHNLDLFVVALLNMFLSVFGLPWMHGALPHSPLHLRALADVEERVSQGHVHEVIMNVRETRLASLIAHVMILVSMFFLIPYPLQLIPTSVLHGLFLYMALTSLSGNEMFERLLLLITEQQAYPPTHYIRKVPQRKVHLFTACQLLQLIILCAFGFSPYPFIEMVFPIVCFFFLPIRHTLIPRLIDYKYLDALDGRH</sequence>
<dbReference type="FunFam" id="3.40.930.10:FF:000018">
    <property type="entry name" value="Sodium bicarbonate transporter protein 11"/>
    <property type="match status" value="1"/>
</dbReference>
<dbReference type="Proteomes" id="UP000230233">
    <property type="component" value="Chromosome II"/>
</dbReference>
<dbReference type="EMBL" id="PDUG01000002">
    <property type="protein sequence ID" value="PIC46549.1"/>
    <property type="molecule type" value="Genomic_DNA"/>
</dbReference>
<dbReference type="PRINTS" id="PR01231">
    <property type="entry name" value="HCO3TRNSPORT"/>
</dbReference>
<feature type="transmembrane region" description="Helical" evidence="10">
    <location>
        <begin position="739"/>
        <end position="756"/>
    </location>
</feature>
<comment type="subcellular location">
    <subcellularLocation>
        <location evidence="1">Cell membrane</location>
        <topology evidence="1">Multi-pass membrane protein</topology>
    </subcellularLocation>
</comment>
<comment type="similarity">
    <text evidence="2">Belongs to the anion exchanger (TC 2.A.31) family.</text>
</comment>
<evidence type="ECO:0000256" key="3">
    <source>
        <dbReference type="ARBA" id="ARBA00022448"/>
    </source>
</evidence>
<protein>
    <recommendedName>
        <fullName evidence="11">Bicarbonate transporter-like transmembrane domain-containing protein</fullName>
    </recommendedName>
</protein>
<feature type="transmembrane region" description="Helical" evidence="10">
    <location>
        <begin position="814"/>
        <end position="838"/>
    </location>
</feature>
<evidence type="ECO:0000256" key="7">
    <source>
        <dbReference type="ARBA" id="ARBA00023065"/>
    </source>
</evidence>
<evidence type="ECO:0000256" key="6">
    <source>
        <dbReference type="ARBA" id="ARBA00022989"/>
    </source>
</evidence>
<name>A0A2G5V439_9PELO</name>
<keyword evidence="8 10" id="KW-0472">Membrane</keyword>
<evidence type="ECO:0000256" key="2">
    <source>
        <dbReference type="ARBA" id="ARBA00010993"/>
    </source>
</evidence>
<reference evidence="13" key="1">
    <citation type="submission" date="2017-10" db="EMBL/GenBank/DDBJ databases">
        <title>Rapid genome shrinkage in a self-fertile nematode reveals novel sperm competition proteins.</title>
        <authorList>
            <person name="Yin D."/>
            <person name="Schwarz E.M."/>
            <person name="Thomas C.G."/>
            <person name="Felde R.L."/>
            <person name="Korf I.F."/>
            <person name="Cutter A.D."/>
            <person name="Schartner C.M."/>
            <person name="Ralston E.J."/>
            <person name="Meyer B.J."/>
            <person name="Haag E.S."/>
        </authorList>
    </citation>
    <scope>NUCLEOTIDE SEQUENCE [LARGE SCALE GENOMIC DNA]</scope>
    <source>
        <strain evidence="13">JU1422</strain>
    </source>
</reference>
<feature type="region of interest" description="Disordered" evidence="9">
    <location>
        <begin position="212"/>
        <end position="241"/>
    </location>
</feature>
<feature type="transmembrane region" description="Helical" evidence="10">
    <location>
        <begin position="584"/>
        <end position="610"/>
    </location>
</feature>
<dbReference type="PANTHER" id="PTHR11453:SF127">
    <property type="entry name" value="SOLUTE CARRIER FAMILY 4 MEMBER 11"/>
    <property type="match status" value="1"/>
</dbReference>
<feature type="transmembrane region" description="Helical" evidence="10">
    <location>
        <begin position="920"/>
        <end position="937"/>
    </location>
</feature>
<evidence type="ECO:0000256" key="9">
    <source>
        <dbReference type="SAM" id="MobiDB-lite"/>
    </source>
</evidence>
<evidence type="ECO:0000256" key="5">
    <source>
        <dbReference type="ARBA" id="ARBA00022692"/>
    </source>
</evidence>
<evidence type="ECO:0000256" key="8">
    <source>
        <dbReference type="ARBA" id="ARBA00023136"/>
    </source>
</evidence>
<evidence type="ECO:0000313" key="12">
    <source>
        <dbReference type="EMBL" id="PIC46549.1"/>
    </source>
</evidence>
<dbReference type="FunFam" id="1.10.287.570:FF:000002">
    <property type="entry name" value="Solute carrier family 4 member 11"/>
    <property type="match status" value="1"/>
</dbReference>
<feature type="transmembrane region" description="Helical" evidence="10">
    <location>
        <begin position="776"/>
        <end position="793"/>
    </location>
</feature>
<dbReference type="InterPro" id="IPR016152">
    <property type="entry name" value="PTrfase/Anion_transptr"/>
</dbReference>
<dbReference type="Pfam" id="PF00955">
    <property type="entry name" value="HCO3_cotransp"/>
    <property type="match status" value="1"/>
</dbReference>
<dbReference type="InterPro" id="IPR003020">
    <property type="entry name" value="HCO3_transpt_euk"/>
</dbReference>
<dbReference type="GO" id="GO:0016323">
    <property type="term" value="C:basolateral plasma membrane"/>
    <property type="evidence" value="ECO:0007669"/>
    <property type="project" value="TreeGrafter"/>
</dbReference>
<keyword evidence="13" id="KW-1185">Reference proteome</keyword>
<dbReference type="STRING" id="1611254.A0A2G5V439"/>
<feature type="compositionally biased region" description="Polar residues" evidence="9">
    <location>
        <begin position="91"/>
        <end position="106"/>
    </location>
</feature>
<dbReference type="PANTHER" id="PTHR11453">
    <property type="entry name" value="ANION EXCHANGE PROTEIN"/>
    <property type="match status" value="1"/>
</dbReference>
<feature type="transmembrane region" description="Helical" evidence="10">
    <location>
        <begin position="622"/>
        <end position="641"/>
    </location>
</feature>
<keyword evidence="5 10" id="KW-0812">Transmembrane</keyword>
<organism evidence="12 13">
    <name type="scientific">Caenorhabditis nigoni</name>
    <dbReference type="NCBI Taxonomy" id="1611254"/>
    <lineage>
        <taxon>Eukaryota</taxon>
        <taxon>Metazoa</taxon>
        <taxon>Ecdysozoa</taxon>
        <taxon>Nematoda</taxon>
        <taxon>Chromadorea</taxon>
        <taxon>Rhabditida</taxon>
        <taxon>Rhabditina</taxon>
        <taxon>Rhabditomorpha</taxon>
        <taxon>Rhabditoidea</taxon>
        <taxon>Rhabditidae</taxon>
        <taxon>Peloderinae</taxon>
        <taxon>Caenorhabditis</taxon>
    </lineage>
</organism>
<feature type="transmembrane region" description="Helical" evidence="10">
    <location>
        <begin position="661"/>
        <end position="678"/>
    </location>
</feature>
<feature type="domain" description="Bicarbonate transporter-like transmembrane" evidence="11">
    <location>
        <begin position="511"/>
        <end position="1052"/>
    </location>
</feature>
<feature type="transmembrane region" description="Helical" evidence="10">
    <location>
        <begin position="543"/>
        <end position="564"/>
    </location>
</feature>
<evidence type="ECO:0000256" key="1">
    <source>
        <dbReference type="ARBA" id="ARBA00004651"/>
    </source>
</evidence>
<feature type="transmembrane region" description="Helical" evidence="10">
    <location>
        <begin position="864"/>
        <end position="886"/>
    </location>
</feature>
<feature type="transmembrane region" description="Helical" evidence="10">
    <location>
        <begin position="994"/>
        <end position="1013"/>
    </location>
</feature>
<comment type="caution">
    <text evidence="12">The sequence shown here is derived from an EMBL/GenBank/DDBJ whole genome shotgun (WGS) entry which is preliminary data.</text>
</comment>
<evidence type="ECO:0000259" key="11">
    <source>
        <dbReference type="Pfam" id="PF00955"/>
    </source>
</evidence>
<feature type="region of interest" description="Disordered" evidence="9">
    <location>
        <begin position="91"/>
        <end position="115"/>
    </location>
</feature>
<evidence type="ECO:0000313" key="13">
    <source>
        <dbReference type="Proteomes" id="UP000230233"/>
    </source>
</evidence>